<feature type="transmembrane region" description="Helical" evidence="1">
    <location>
        <begin position="215"/>
        <end position="236"/>
    </location>
</feature>
<protein>
    <submittedName>
        <fullName evidence="2">Uncharacterized protein</fullName>
    </submittedName>
</protein>
<evidence type="ECO:0000256" key="1">
    <source>
        <dbReference type="SAM" id="Phobius"/>
    </source>
</evidence>
<sequence length="330" mass="38436">MSSSSQQILNNRFDLSLIYLPLWFPIIYLLTVTNVPSLASICFVFSLFLFAETHFASTWLFFFDVQNKYWIKQNLYKLIVLPIYIGIAILGIWFFNPQVVLLLHYLASGYHVTKQSIGISKLPKKTGTNFRLIIYFFSFGFLATGLVKPGILNNLFMENKYIFNSFLVIIFLLYLFLVFLSTKIKYIKNINYFSSLITGIIIYLPILFFKDLSTATAVGVGMHWIQYISIIGLIYFRKTSVNYKNIKDLLNSFEFKSRLLFILIYALVMTIFAFIGVTSANNSNNSFNLFYLIPIIFQLYHFYIDGFIWKFSDPHIRNTIGAFLMQKKIA</sequence>
<name>Q7V0L4_PROMP</name>
<feature type="transmembrane region" description="Helical" evidence="1">
    <location>
        <begin position="257"/>
        <end position="277"/>
    </location>
</feature>
<evidence type="ECO:0000313" key="3">
    <source>
        <dbReference type="Proteomes" id="UP000001026"/>
    </source>
</evidence>
<dbReference type="STRING" id="59919.PMM1242"/>
<feature type="transmembrane region" description="Helical" evidence="1">
    <location>
        <begin position="132"/>
        <end position="149"/>
    </location>
</feature>
<evidence type="ECO:0000313" key="2">
    <source>
        <dbReference type="EMBL" id="CAE19701.1"/>
    </source>
</evidence>
<dbReference type="EMBL" id="BX548174">
    <property type="protein sequence ID" value="CAE19701.1"/>
    <property type="molecule type" value="Genomic_DNA"/>
</dbReference>
<dbReference type="AlphaFoldDB" id="Q7V0L4"/>
<dbReference type="eggNOG" id="ENOG503223D">
    <property type="taxonomic scope" value="Bacteria"/>
</dbReference>
<dbReference type="RefSeq" id="WP_011132876.1">
    <property type="nucleotide sequence ID" value="NC_005072.1"/>
</dbReference>
<feature type="transmembrane region" description="Helical" evidence="1">
    <location>
        <begin position="12"/>
        <end position="32"/>
    </location>
</feature>
<dbReference type="KEGG" id="pmm:PMM1242"/>
<dbReference type="Proteomes" id="UP000001026">
    <property type="component" value="Chromosome"/>
</dbReference>
<keyword evidence="1" id="KW-0812">Transmembrane</keyword>
<keyword evidence="1" id="KW-1133">Transmembrane helix</keyword>
<feature type="transmembrane region" description="Helical" evidence="1">
    <location>
        <begin position="161"/>
        <end position="180"/>
    </location>
</feature>
<dbReference type="HOGENOM" id="CLU_860137_0_0_3"/>
<keyword evidence="1" id="KW-0472">Membrane</keyword>
<feature type="transmembrane region" description="Helical" evidence="1">
    <location>
        <begin position="75"/>
        <end position="95"/>
    </location>
</feature>
<reference evidence="2 3" key="1">
    <citation type="journal article" date="2003" name="Nature">
        <title>Genome divergence in two Prochlorococcus ecotypes reflects oceanic niche differentiation.</title>
        <authorList>
            <person name="Rocap G."/>
            <person name="Larimer F.W."/>
            <person name="Lamerdin J.E."/>
            <person name="Malfatti S."/>
            <person name="Chain P."/>
            <person name="Ahlgren N.A."/>
            <person name="Arellano A."/>
            <person name="Coleman M."/>
            <person name="Hauser L."/>
            <person name="Hess W.R."/>
            <person name="Johnson Z.I."/>
            <person name="Land M.L."/>
            <person name="Lindell D."/>
            <person name="Post A.F."/>
            <person name="Regala W."/>
            <person name="Shah M."/>
            <person name="Shaw S.L."/>
            <person name="Steglich C."/>
            <person name="Sullivan M.B."/>
            <person name="Ting C.S."/>
            <person name="Tolonen A."/>
            <person name="Webb E.A."/>
            <person name="Zinser E.R."/>
            <person name="Chisholm S.W."/>
        </authorList>
    </citation>
    <scope>NUCLEOTIDE SEQUENCE [LARGE SCALE GENOMIC DNA]</scope>
    <source>
        <strain evidence="3">CCMP1986 / NIES-2087 / MED4</strain>
    </source>
</reference>
<dbReference type="OrthoDB" id="539917at2"/>
<feature type="transmembrane region" description="Helical" evidence="1">
    <location>
        <begin position="38"/>
        <end position="63"/>
    </location>
</feature>
<feature type="transmembrane region" description="Helical" evidence="1">
    <location>
        <begin position="192"/>
        <end position="209"/>
    </location>
</feature>
<gene>
    <name evidence="2" type="ordered locus">PMM1242</name>
</gene>
<feature type="transmembrane region" description="Helical" evidence="1">
    <location>
        <begin position="289"/>
        <end position="309"/>
    </location>
</feature>
<proteinExistence type="predicted"/>
<accession>Q7V0L4</accession>
<organism evidence="2 3">
    <name type="scientific">Prochlorococcus marinus subsp. pastoris (strain CCMP1986 / NIES-2087 / MED4)</name>
    <dbReference type="NCBI Taxonomy" id="59919"/>
    <lineage>
        <taxon>Bacteria</taxon>
        <taxon>Bacillati</taxon>
        <taxon>Cyanobacteriota</taxon>
        <taxon>Cyanophyceae</taxon>
        <taxon>Synechococcales</taxon>
        <taxon>Prochlorococcaceae</taxon>
        <taxon>Prochlorococcus</taxon>
    </lineage>
</organism>